<name>A0AAE2D120_SCHME</name>
<dbReference type="Proteomes" id="UP001292079">
    <property type="component" value="Unassembled WGS sequence"/>
</dbReference>
<dbReference type="SUPFAM" id="SSF49265">
    <property type="entry name" value="Fibronectin type III"/>
    <property type="match status" value="1"/>
</dbReference>
<reference evidence="1" key="1">
    <citation type="submission" date="2022-04" db="EMBL/GenBank/DDBJ databases">
        <authorList>
            <person name="Xu L."/>
            <person name="Lv Z."/>
        </authorList>
    </citation>
    <scope>NUCLEOTIDE SEQUENCE</scope>
    <source>
        <strain evidence="1">LV_2022a</strain>
    </source>
</reference>
<comment type="caution">
    <text evidence="1">The sequence shown here is derived from an EMBL/GenBank/DDBJ whole genome shotgun (WGS) entry which is preliminary data.</text>
</comment>
<accession>A0AAE2D120</accession>
<protein>
    <submittedName>
        <fullName evidence="1">Uncharacterized protein</fullName>
    </submittedName>
</protein>
<evidence type="ECO:0000313" key="1">
    <source>
        <dbReference type="EMBL" id="KAK4467244.1"/>
    </source>
</evidence>
<organism evidence="1 2">
    <name type="scientific">Schistosoma mekongi</name>
    <name type="common">Parasitic worm</name>
    <dbReference type="NCBI Taxonomy" id="38744"/>
    <lineage>
        <taxon>Eukaryota</taxon>
        <taxon>Metazoa</taxon>
        <taxon>Spiralia</taxon>
        <taxon>Lophotrochozoa</taxon>
        <taxon>Platyhelminthes</taxon>
        <taxon>Trematoda</taxon>
        <taxon>Digenea</taxon>
        <taxon>Strigeidida</taxon>
        <taxon>Schistosomatoidea</taxon>
        <taxon>Schistosomatidae</taxon>
        <taxon>Schistosoma</taxon>
    </lineage>
</organism>
<gene>
    <name evidence="1" type="ORF">MN116_009054</name>
</gene>
<keyword evidence="2" id="KW-1185">Reference proteome</keyword>
<dbReference type="InterPro" id="IPR036116">
    <property type="entry name" value="FN3_sf"/>
</dbReference>
<proteinExistence type="predicted"/>
<dbReference type="InterPro" id="IPR013783">
    <property type="entry name" value="Ig-like_fold"/>
</dbReference>
<feature type="non-terminal residue" evidence="1">
    <location>
        <position position="1"/>
    </location>
</feature>
<reference evidence="1" key="2">
    <citation type="journal article" date="2023" name="Infect Dis Poverty">
        <title>Chromosome-scale genome of the human blood fluke Schistosoma mekongi and its implications for public health.</title>
        <authorList>
            <person name="Zhou M."/>
            <person name="Xu L."/>
            <person name="Xu D."/>
            <person name="Chen W."/>
            <person name="Khan J."/>
            <person name="Hu Y."/>
            <person name="Huang H."/>
            <person name="Wei H."/>
            <person name="Zhang Y."/>
            <person name="Chusongsang P."/>
            <person name="Tanasarnprasert K."/>
            <person name="Hu X."/>
            <person name="Limpanont Y."/>
            <person name="Lv Z."/>
        </authorList>
    </citation>
    <scope>NUCLEOTIDE SEQUENCE</scope>
    <source>
        <strain evidence="1">LV_2022a</strain>
    </source>
</reference>
<dbReference type="Gene3D" id="2.60.40.10">
    <property type="entry name" value="Immunoglobulins"/>
    <property type="match status" value="1"/>
</dbReference>
<sequence length="115" mass="13300">MKSSDWSNPVYAATLLPPMLEHAVQDYFEVENLSSSMQRLKWSKLAMPNECMAFIQLLRINKKTFVELTISLSINETEYTFYDLAPSTPYTYHMKVISPFGNYLKHHVSITTTTL</sequence>
<evidence type="ECO:0000313" key="2">
    <source>
        <dbReference type="Proteomes" id="UP001292079"/>
    </source>
</evidence>
<dbReference type="AlphaFoldDB" id="A0AAE2D120"/>
<dbReference type="EMBL" id="JALJAT010000715">
    <property type="protein sequence ID" value="KAK4467244.1"/>
    <property type="molecule type" value="Genomic_DNA"/>
</dbReference>